<proteinExistence type="predicted"/>
<name>A0ABM5EFR9_VICPA</name>
<accession>A0ABM5EFR9</accession>
<keyword evidence="2" id="KW-1185">Reference proteome</keyword>
<dbReference type="Proteomes" id="UP001652581">
    <property type="component" value="Chromosome 2"/>
</dbReference>
<evidence type="ECO:0000313" key="3">
    <source>
        <dbReference type="RefSeq" id="XP_072832000.1"/>
    </source>
</evidence>
<organism evidence="2 3">
    <name type="scientific">Vicugna pacos</name>
    <name type="common">Alpaca</name>
    <name type="synonym">Lama pacos</name>
    <dbReference type="NCBI Taxonomy" id="30538"/>
    <lineage>
        <taxon>Eukaryota</taxon>
        <taxon>Metazoa</taxon>
        <taxon>Chordata</taxon>
        <taxon>Craniata</taxon>
        <taxon>Vertebrata</taxon>
        <taxon>Euteleostomi</taxon>
        <taxon>Mammalia</taxon>
        <taxon>Eutheria</taxon>
        <taxon>Laurasiatheria</taxon>
        <taxon>Artiodactyla</taxon>
        <taxon>Tylopoda</taxon>
        <taxon>Camelidae</taxon>
        <taxon>Vicugna</taxon>
    </lineage>
</organism>
<protein>
    <submittedName>
        <fullName evidence="3">Uncharacterized protein</fullName>
    </submittedName>
</protein>
<reference evidence="2" key="1">
    <citation type="submission" date="2025-05" db="UniProtKB">
        <authorList>
            <consortium name="RefSeq"/>
        </authorList>
    </citation>
    <scope>NUCLEOTIDE SEQUENCE [LARGE SCALE GENOMIC DNA]</scope>
</reference>
<sequence length="233" mass="25600">MLLPQLAPPRLARLSLRPLRLLPAAMTAPRAAGRGVRVRERERAGRWGGRARRRRRARGGERMRGRPAGRRARACCSHSLRGRKAKRACCTVTVGSPGAEGTRLTLPGCLLGLGEGHLRDRNEPERRQRRSQRGCFPCLKGAESPPLTAFSCCPPAALGEDSQRDFHRDALTAAAFHSKWVWGGEIVWMRNREDSLLCSCDPTKPLPHSKEGRIPETAAPNSVEAGLISPVDL</sequence>
<gene>
    <name evidence="3" type="primary">LOC140701019</name>
</gene>
<feature type="region of interest" description="Disordered" evidence="1">
    <location>
        <begin position="28"/>
        <end position="68"/>
    </location>
</feature>
<dbReference type="GeneID" id="140701019"/>
<evidence type="ECO:0000313" key="2">
    <source>
        <dbReference type="Proteomes" id="UP001652581"/>
    </source>
</evidence>
<dbReference type="RefSeq" id="XP_072832000.1">
    <property type="nucleotide sequence ID" value="XM_072975899.1"/>
</dbReference>
<evidence type="ECO:0000256" key="1">
    <source>
        <dbReference type="SAM" id="MobiDB-lite"/>
    </source>
</evidence>
<reference evidence="3" key="2">
    <citation type="submission" date="2025-08" db="UniProtKB">
        <authorList>
            <consortium name="RefSeq"/>
        </authorList>
    </citation>
    <scope>IDENTIFICATION</scope>
</reference>